<dbReference type="Pfam" id="PF13839">
    <property type="entry name" value="PC-Esterase"/>
    <property type="match status" value="1"/>
</dbReference>
<evidence type="ECO:0000259" key="2">
    <source>
        <dbReference type="Pfam" id="PF13839"/>
    </source>
</evidence>
<accession>A0A7J6WD73</accession>
<gene>
    <name evidence="3" type="ORF">FRX31_015086</name>
</gene>
<organism evidence="3 4">
    <name type="scientific">Thalictrum thalictroides</name>
    <name type="common">Rue-anemone</name>
    <name type="synonym">Anemone thalictroides</name>
    <dbReference type="NCBI Taxonomy" id="46969"/>
    <lineage>
        <taxon>Eukaryota</taxon>
        <taxon>Viridiplantae</taxon>
        <taxon>Streptophyta</taxon>
        <taxon>Embryophyta</taxon>
        <taxon>Tracheophyta</taxon>
        <taxon>Spermatophyta</taxon>
        <taxon>Magnoliopsida</taxon>
        <taxon>Ranunculales</taxon>
        <taxon>Ranunculaceae</taxon>
        <taxon>Thalictroideae</taxon>
        <taxon>Thalictrum</taxon>
    </lineage>
</organism>
<dbReference type="EMBL" id="JABWDY010017472">
    <property type="protein sequence ID" value="KAF5195329.1"/>
    <property type="molecule type" value="Genomic_DNA"/>
</dbReference>
<dbReference type="GO" id="GO:0005794">
    <property type="term" value="C:Golgi apparatus"/>
    <property type="evidence" value="ECO:0007669"/>
    <property type="project" value="TreeGrafter"/>
</dbReference>
<dbReference type="InterPro" id="IPR029962">
    <property type="entry name" value="TBL"/>
</dbReference>
<dbReference type="Proteomes" id="UP000554482">
    <property type="component" value="Unassembled WGS sequence"/>
</dbReference>
<dbReference type="InterPro" id="IPR026057">
    <property type="entry name" value="TBL_C"/>
</dbReference>
<evidence type="ECO:0000313" key="4">
    <source>
        <dbReference type="Proteomes" id="UP000554482"/>
    </source>
</evidence>
<dbReference type="PANTHER" id="PTHR32285:SF213">
    <property type="entry name" value="PROTEIN TRICHOME BIREFRINGENCE-LIKE 11"/>
    <property type="match status" value="1"/>
</dbReference>
<dbReference type="PANTHER" id="PTHR32285">
    <property type="entry name" value="PROTEIN TRICHOME BIREFRINGENCE-LIKE 9-RELATED"/>
    <property type="match status" value="1"/>
</dbReference>
<dbReference type="AlphaFoldDB" id="A0A7J6WD73"/>
<name>A0A7J6WD73_THATH</name>
<comment type="caution">
    <text evidence="3">The sequence shown here is derived from an EMBL/GenBank/DDBJ whole genome shotgun (WGS) entry which is preliminary data.</text>
</comment>
<comment type="similarity">
    <text evidence="1">Belongs to the PC-esterase family. TBL subfamily.</text>
</comment>
<reference evidence="3 4" key="1">
    <citation type="submission" date="2020-06" db="EMBL/GenBank/DDBJ databases">
        <title>Transcriptomic and genomic resources for Thalictrum thalictroides and T. hernandezii: Facilitating candidate gene discovery in an emerging model plant lineage.</title>
        <authorList>
            <person name="Arias T."/>
            <person name="Riano-Pachon D.M."/>
            <person name="Di Stilio V.S."/>
        </authorList>
    </citation>
    <scope>NUCLEOTIDE SEQUENCE [LARGE SCALE GENOMIC DNA]</scope>
    <source>
        <strain evidence="4">cv. WT478/WT964</strain>
        <tissue evidence="3">Leaves</tissue>
    </source>
</reference>
<dbReference type="GO" id="GO:0016413">
    <property type="term" value="F:O-acetyltransferase activity"/>
    <property type="evidence" value="ECO:0007669"/>
    <property type="project" value="InterPro"/>
</dbReference>
<feature type="domain" description="Trichome birefringence-like C-terminal" evidence="2">
    <location>
        <begin position="3"/>
        <end position="159"/>
    </location>
</feature>
<evidence type="ECO:0000256" key="1">
    <source>
        <dbReference type="ARBA" id="ARBA00007727"/>
    </source>
</evidence>
<protein>
    <submittedName>
        <fullName evidence="3">Trichome birefringence-like</fullName>
    </submittedName>
</protein>
<sequence>MRGCYFQEGEEVKIEMNVENAYRKSIDTLFKWIHKEVNTSKTQVFFRSFAPVHFRGGDWKTGGSCHMETLPDLGSSLVPSTTWAQFNIVNEILSDRLNKSQAMEIDVLNITHMTSWRKDGHLSLYYLGPKAGPAPIHRQDCSHWCLPGVPDVWNELLYAVFLRREAIHNNHSTTPI</sequence>
<keyword evidence="4" id="KW-1185">Reference proteome</keyword>
<evidence type="ECO:0000313" key="3">
    <source>
        <dbReference type="EMBL" id="KAF5195329.1"/>
    </source>
</evidence>
<dbReference type="OrthoDB" id="630188at2759"/>
<proteinExistence type="inferred from homology"/>